<dbReference type="PANTHER" id="PTHR42915:SF1">
    <property type="entry name" value="PEPTIDOGLYCAN BETA-N-ACETYLMURAMIDASE NAMZ"/>
    <property type="match status" value="1"/>
</dbReference>
<dbReference type="GO" id="GO:0033922">
    <property type="term" value="F:peptidoglycan beta-N-acetylmuramidase activity"/>
    <property type="evidence" value="ECO:0007669"/>
    <property type="project" value="InterPro"/>
</dbReference>
<dbReference type="Pfam" id="PF20732">
    <property type="entry name" value="NamZ_C"/>
    <property type="match status" value="1"/>
</dbReference>
<name>B3QUD2_CHLT3</name>
<protein>
    <recommendedName>
        <fullName evidence="6">DUF1343 domain-containing protein</fullName>
    </recommendedName>
</protein>
<proteinExistence type="predicted"/>
<dbReference type="InterPro" id="IPR008302">
    <property type="entry name" value="NamZ"/>
</dbReference>
<feature type="domain" description="Peptidoglycan beta-N-acetylmuramidase NamZ C-terminal" evidence="3">
    <location>
        <begin position="253"/>
        <end position="413"/>
    </location>
</feature>
<dbReference type="KEGG" id="cts:Ctha_1927"/>
<evidence type="ECO:0000259" key="2">
    <source>
        <dbReference type="Pfam" id="PF07075"/>
    </source>
</evidence>
<dbReference type="PIRSF" id="PIRSF016719">
    <property type="entry name" value="UCP016719"/>
    <property type="match status" value="1"/>
</dbReference>
<dbReference type="RefSeq" id="WP_012500465.1">
    <property type="nucleotide sequence ID" value="NC_011026.1"/>
</dbReference>
<dbReference type="Gene3D" id="3.90.1150.140">
    <property type="match status" value="1"/>
</dbReference>
<dbReference type="Gene3D" id="3.40.50.12170">
    <property type="entry name" value="Uncharacterised protein PF07075, DUF1343"/>
    <property type="match status" value="1"/>
</dbReference>
<dbReference type="InterPro" id="IPR048502">
    <property type="entry name" value="NamZ_N"/>
</dbReference>
<dbReference type="InterPro" id="IPR048503">
    <property type="entry name" value="NamZ_C"/>
</dbReference>
<dbReference type="STRING" id="517418.Ctha_1927"/>
<dbReference type="HOGENOM" id="CLU_033227_1_0_10"/>
<dbReference type="OrthoDB" id="9801061at2"/>
<sequence>MNVFKKKFSVLFVVCCLFVFNDFAYSQLRTGLDVLVDFQISKLKGKNVALITNKTGVDRFLTNNYELLRQNNVTVKKIFTPEHGFLIDKEAGKKVENSTIDDIQVISLYGWHRAPTKDELQGISVLIYDIQDVGVRCFTYISTMKLAMNAANDNKIEFIVLDRPNPISPLHPDGFMVDSSNISFVSSYNIPFIYGLTSGELAKMIKDEEYPELSLTIYEMLDYNRKKYDDEQFRWVNNFIPPSPNLQDFESVLLYPATVFLEGTNISEGRGTSEPFKQFGAPFIIADDVVFQLRILKIDGVYFEETSFTPRSIEGISENPKYENEKCYGIKIKVINRKEYNPFQVAVGILFVLQKLYPNEFDMMKYGSFFDKLVGTNKLRKMLRDGVHYEDIIQINHKQITEYQERIKKYIIY</sequence>
<keyword evidence="5" id="KW-1185">Reference proteome</keyword>
<feature type="chain" id="PRO_5002797726" description="DUF1343 domain-containing protein" evidence="1">
    <location>
        <begin position="25"/>
        <end position="413"/>
    </location>
</feature>
<organism evidence="4 5">
    <name type="scientific">Chloroherpeton thalassium (strain ATCC 35110 / GB-78)</name>
    <dbReference type="NCBI Taxonomy" id="517418"/>
    <lineage>
        <taxon>Bacteria</taxon>
        <taxon>Pseudomonadati</taxon>
        <taxon>Chlorobiota</taxon>
        <taxon>Chlorobiia</taxon>
        <taxon>Chlorobiales</taxon>
        <taxon>Chloroherpetonaceae</taxon>
        <taxon>Chloroherpeton</taxon>
    </lineage>
</organism>
<dbReference type="AlphaFoldDB" id="B3QUD2"/>
<evidence type="ECO:0000256" key="1">
    <source>
        <dbReference type="SAM" id="SignalP"/>
    </source>
</evidence>
<feature type="signal peptide" evidence="1">
    <location>
        <begin position="1"/>
        <end position="24"/>
    </location>
</feature>
<dbReference type="Proteomes" id="UP000001208">
    <property type="component" value="Chromosome"/>
</dbReference>
<dbReference type="PANTHER" id="PTHR42915">
    <property type="entry name" value="HYPOTHETICAL 460 KDA PROTEIN IN FEUA-SIGW INTERGENIC REGION [PRECURSOR]"/>
    <property type="match status" value="1"/>
</dbReference>
<dbReference type="eggNOG" id="COG3876">
    <property type="taxonomic scope" value="Bacteria"/>
</dbReference>
<dbReference type="EMBL" id="CP001100">
    <property type="protein sequence ID" value="ACF14381.1"/>
    <property type="molecule type" value="Genomic_DNA"/>
</dbReference>
<dbReference type="Pfam" id="PF07075">
    <property type="entry name" value="NamZ_N"/>
    <property type="match status" value="1"/>
</dbReference>
<evidence type="ECO:0000259" key="3">
    <source>
        <dbReference type="Pfam" id="PF20732"/>
    </source>
</evidence>
<keyword evidence="1" id="KW-0732">Signal</keyword>
<evidence type="ECO:0000313" key="5">
    <source>
        <dbReference type="Proteomes" id="UP000001208"/>
    </source>
</evidence>
<gene>
    <name evidence="4" type="ordered locus">Ctha_1927</name>
</gene>
<evidence type="ECO:0008006" key="6">
    <source>
        <dbReference type="Google" id="ProtNLM"/>
    </source>
</evidence>
<reference evidence="4 5" key="1">
    <citation type="submission" date="2008-06" db="EMBL/GenBank/DDBJ databases">
        <title>Complete sequence of Chloroherpeton thalassium ATCC 35110.</title>
        <authorList>
            <consortium name="US DOE Joint Genome Institute"/>
            <person name="Lucas S."/>
            <person name="Copeland A."/>
            <person name="Lapidus A."/>
            <person name="Glavina del Rio T."/>
            <person name="Dalin E."/>
            <person name="Tice H."/>
            <person name="Bruce D."/>
            <person name="Goodwin L."/>
            <person name="Pitluck S."/>
            <person name="Schmutz J."/>
            <person name="Larimer F."/>
            <person name="Land M."/>
            <person name="Hauser L."/>
            <person name="Kyrpides N."/>
            <person name="Mikhailova N."/>
            <person name="Liu Z."/>
            <person name="Li T."/>
            <person name="Zhao F."/>
            <person name="Overmann J."/>
            <person name="Bryant D.A."/>
            <person name="Richardson P."/>
        </authorList>
    </citation>
    <scope>NUCLEOTIDE SEQUENCE [LARGE SCALE GENOMIC DNA]</scope>
    <source>
        <strain evidence="5">ATCC 35110 / GB-78</strain>
    </source>
</reference>
<feature type="domain" description="Peptidoglycan beta-N-acetylmuramidase NamZ N-terminal" evidence="2">
    <location>
        <begin position="48"/>
        <end position="249"/>
    </location>
</feature>
<accession>B3QUD2</accession>
<evidence type="ECO:0000313" key="4">
    <source>
        <dbReference type="EMBL" id="ACF14381.1"/>
    </source>
</evidence>